<dbReference type="Proteomes" id="UP000631535">
    <property type="component" value="Unassembled WGS sequence"/>
</dbReference>
<comment type="caution">
    <text evidence="1">The sequence shown here is derived from an EMBL/GenBank/DDBJ whole genome shotgun (WGS) entry which is preliminary data.</text>
</comment>
<dbReference type="RefSeq" id="WP_189038771.1">
    <property type="nucleotide sequence ID" value="NZ_BMMP01000014.1"/>
</dbReference>
<gene>
    <name evidence="1" type="ORF">GCM10012287_42290</name>
</gene>
<evidence type="ECO:0000313" key="1">
    <source>
        <dbReference type="EMBL" id="GGO54110.1"/>
    </source>
</evidence>
<accession>A0ABQ2MPX0</accession>
<evidence type="ECO:0000313" key="2">
    <source>
        <dbReference type="Proteomes" id="UP000631535"/>
    </source>
</evidence>
<dbReference type="EMBL" id="BMMP01000014">
    <property type="protein sequence ID" value="GGO54110.1"/>
    <property type="molecule type" value="Genomic_DNA"/>
</dbReference>
<proteinExistence type="predicted"/>
<sequence>MDTAKLELAAQRCREAEEALEAARSDLRTEAAVALRGADRDGQAAVSRITGWSRAYLRKLMRADKAG</sequence>
<protein>
    <recommendedName>
        <fullName evidence="3">Helix-turn-helix domain-containing protein</fullName>
    </recommendedName>
</protein>
<name>A0ABQ2MPX0_9ACTN</name>
<reference evidence="2" key="1">
    <citation type="journal article" date="2019" name="Int. J. Syst. Evol. Microbiol.">
        <title>The Global Catalogue of Microorganisms (GCM) 10K type strain sequencing project: providing services to taxonomists for standard genome sequencing and annotation.</title>
        <authorList>
            <consortium name="The Broad Institute Genomics Platform"/>
            <consortium name="The Broad Institute Genome Sequencing Center for Infectious Disease"/>
            <person name="Wu L."/>
            <person name="Ma J."/>
        </authorList>
    </citation>
    <scope>NUCLEOTIDE SEQUENCE [LARGE SCALE GENOMIC DNA]</scope>
    <source>
        <strain evidence="2">CGMCC 4.7178</strain>
    </source>
</reference>
<organism evidence="1 2">
    <name type="scientific">Streptomyces daqingensis</name>
    <dbReference type="NCBI Taxonomy" id="1472640"/>
    <lineage>
        <taxon>Bacteria</taxon>
        <taxon>Bacillati</taxon>
        <taxon>Actinomycetota</taxon>
        <taxon>Actinomycetes</taxon>
        <taxon>Kitasatosporales</taxon>
        <taxon>Streptomycetaceae</taxon>
        <taxon>Streptomyces</taxon>
    </lineage>
</organism>
<keyword evidence="2" id="KW-1185">Reference proteome</keyword>
<evidence type="ECO:0008006" key="3">
    <source>
        <dbReference type="Google" id="ProtNLM"/>
    </source>
</evidence>